<dbReference type="PANTHER" id="PTHR22952:SF446">
    <property type="entry name" value="ABSCISIC ACID-INSENSITIVE 5-LIKE PROTEIN 5-RELATED"/>
    <property type="match status" value="1"/>
</dbReference>
<dbReference type="PROSITE" id="PS50217">
    <property type="entry name" value="BZIP"/>
    <property type="match status" value="1"/>
</dbReference>
<evidence type="ECO:0000256" key="2">
    <source>
        <dbReference type="ARBA" id="ARBA00023125"/>
    </source>
</evidence>
<dbReference type="GO" id="GO:0045893">
    <property type="term" value="P:positive regulation of DNA-templated transcription"/>
    <property type="evidence" value="ECO:0007669"/>
    <property type="project" value="InterPro"/>
</dbReference>
<evidence type="ECO:0000256" key="3">
    <source>
        <dbReference type="ARBA" id="ARBA00023242"/>
    </source>
</evidence>
<dbReference type="GO" id="GO:0003677">
    <property type="term" value="F:DNA binding"/>
    <property type="evidence" value="ECO:0007669"/>
    <property type="project" value="UniProtKB-KW"/>
</dbReference>
<sequence length="266" mass="28165">MFPPFQEDNQESPAGRGFPSFRTPPPGSYNFLNYQSVQSLQVQSQMAVIPTPSAAAAAKNIPTSGISIEQQWGAHMSSINHLMNGSELLNIQGGCATGDNSGGGPTTDTNSAAAAAAAAAAGEFFMSENVSVATAQYQFQAAGGVGNHLFEAAAASRMVNISTTVAPPPPPPPHYPIILPPGDRGSGGGSSSAAVQRQKFGEVVSTHSAKKYKRMIKNRESAARSRARKQAYTNQLEIEVKELRLENEKLKKGREVTILFLVSFSK</sequence>
<name>A0AAV7EIC3_ARIFI</name>
<dbReference type="Gene3D" id="1.20.5.170">
    <property type="match status" value="1"/>
</dbReference>
<dbReference type="EMBL" id="JAINDJ010000004">
    <property type="protein sequence ID" value="KAG9448499.1"/>
    <property type="molecule type" value="Genomic_DNA"/>
</dbReference>
<proteinExistence type="predicted"/>
<keyword evidence="3" id="KW-0539">Nucleus</keyword>
<reference evidence="6 7" key="1">
    <citation type="submission" date="2021-07" db="EMBL/GenBank/DDBJ databases">
        <title>The Aristolochia fimbriata genome: insights into angiosperm evolution, floral development and chemical biosynthesis.</title>
        <authorList>
            <person name="Jiao Y."/>
        </authorList>
    </citation>
    <scope>NUCLEOTIDE SEQUENCE [LARGE SCALE GENOMIC DNA]</scope>
    <source>
        <strain evidence="6">IBCAS-2021</strain>
        <tissue evidence="6">Leaf</tissue>
    </source>
</reference>
<dbReference type="GO" id="GO:0003700">
    <property type="term" value="F:DNA-binding transcription factor activity"/>
    <property type="evidence" value="ECO:0007669"/>
    <property type="project" value="InterPro"/>
</dbReference>
<protein>
    <recommendedName>
        <fullName evidence="5">BZIP domain-containing protein</fullName>
    </recommendedName>
</protein>
<accession>A0AAV7EIC3</accession>
<dbReference type="SUPFAM" id="SSF57959">
    <property type="entry name" value="Leucine zipper domain"/>
    <property type="match status" value="1"/>
</dbReference>
<dbReference type="PROSITE" id="PS00036">
    <property type="entry name" value="BZIP_BASIC"/>
    <property type="match status" value="1"/>
</dbReference>
<dbReference type="FunFam" id="1.20.5.170:FF:000036">
    <property type="entry name" value="ABSCISIC ACID-INSENSITIVE 5-like protein 2"/>
    <property type="match status" value="1"/>
</dbReference>
<dbReference type="CDD" id="cd14707">
    <property type="entry name" value="bZIP_plant_BZIP46"/>
    <property type="match status" value="1"/>
</dbReference>
<comment type="caution">
    <text evidence="6">The sequence shown here is derived from an EMBL/GenBank/DDBJ whole genome shotgun (WGS) entry which is preliminary data.</text>
</comment>
<dbReference type="InterPro" id="IPR046347">
    <property type="entry name" value="bZIP_sf"/>
</dbReference>
<dbReference type="GO" id="GO:0005634">
    <property type="term" value="C:nucleus"/>
    <property type="evidence" value="ECO:0007669"/>
    <property type="project" value="UniProtKB-SubCell"/>
</dbReference>
<dbReference type="InterPro" id="IPR043452">
    <property type="entry name" value="BZIP46-like"/>
</dbReference>
<organism evidence="6 7">
    <name type="scientific">Aristolochia fimbriata</name>
    <name type="common">White veined hardy Dutchman's pipe vine</name>
    <dbReference type="NCBI Taxonomy" id="158543"/>
    <lineage>
        <taxon>Eukaryota</taxon>
        <taxon>Viridiplantae</taxon>
        <taxon>Streptophyta</taxon>
        <taxon>Embryophyta</taxon>
        <taxon>Tracheophyta</taxon>
        <taxon>Spermatophyta</taxon>
        <taxon>Magnoliopsida</taxon>
        <taxon>Magnoliidae</taxon>
        <taxon>Piperales</taxon>
        <taxon>Aristolochiaceae</taxon>
        <taxon>Aristolochia</taxon>
    </lineage>
</organism>
<dbReference type="SMART" id="SM00338">
    <property type="entry name" value="BRLZ"/>
    <property type="match status" value="1"/>
</dbReference>
<dbReference type="AlphaFoldDB" id="A0AAV7EIC3"/>
<keyword evidence="2" id="KW-0238">DNA-binding</keyword>
<evidence type="ECO:0000313" key="7">
    <source>
        <dbReference type="Proteomes" id="UP000825729"/>
    </source>
</evidence>
<feature type="region of interest" description="Disordered" evidence="4">
    <location>
        <begin position="1"/>
        <end position="25"/>
    </location>
</feature>
<gene>
    <name evidence="6" type="ORF">H6P81_008464</name>
</gene>
<evidence type="ECO:0000259" key="5">
    <source>
        <dbReference type="PROSITE" id="PS50217"/>
    </source>
</evidence>
<evidence type="ECO:0000256" key="1">
    <source>
        <dbReference type="ARBA" id="ARBA00004123"/>
    </source>
</evidence>
<comment type="subcellular location">
    <subcellularLocation>
        <location evidence="1">Nucleus</location>
    </subcellularLocation>
</comment>
<feature type="domain" description="BZIP" evidence="5">
    <location>
        <begin position="208"/>
        <end position="252"/>
    </location>
</feature>
<dbReference type="Pfam" id="PF00170">
    <property type="entry name" value="bZIP_1"/>
    <property type="match status" value="1"/>
</dbReference>
<dbReference type="InterPro" id="IPR004827">
    <property type="entry name" value="bZIP"/>
</dbReference>
<dbReference type="Proteomes" id="UP000825729">
    <property type="component" value="Unassembled WGS sequence"/>
</dbReference>
<dbReference type="PANTHER" id="PTHR22952">
    <property type="entry name" value="CAMP-RESPONSE ELEMENT BINDING PROTEIN-RELATED"/>
    <property type="match status" value="1"/>
</dbReference>
<keyword evidence="7" id="KW-1185">Reference proteome</keyword>
<evidence type="ECO:0000313" key="6">
    <source>
        <dbReference type="EMBL" id="KAG9448499.1"/>
    </source>
</evidence>
<evidence type="ECO:0000256" key="4">
    <source>
        <dbReference type="SAM" id="MobiDB-lite"/>
    </source>
</evidence>